<feature type="transmembrane region" description="Helical" evidence="1">
    <location>
        <begin position="37"/>
        <end position="56"/>
    </location>
</feature>
<dbReference type="EMBL" id="JAUSTU010000003">
    <property type="protein sequence ID" value="MDQ0154481.1"/>
    <property type="molecule type" value="Genomic_DNA"/>
</dbReference>
<gene>
    <name evidence="2" type="ORF">J2S07_000785</name>
</gene>
<feature type="transmembrane region" description="Helical" evidence="1">
    <location>
        <begin position="77"/>
        <end position="102"/>
    </location>
</feature>
<comment type="caution">
    <text evidence="2">The sequence shown here is derived from an EMBL/GenBank/DDBJ whole genome shotgun (WGS) entry which is preliminary data.</text>
</comment>
<dbReference type="InterPro" id="IPR025699">
    <property type="entry name" value="ABC2_memb-like"/>
</dbReference>
<sequence>MYQLIKKDLLMQKKALMFALLYLIFFTFAIAKNEPIGLTIGIMVVTYMLALGSASLEEKNDSDIMLLSLPIKKKSIVLSKYLSVYIIATGVFLFNYLIYLGVHTFSIPLEMFPITYVGFAGAIIAVTIFSSISFPLIFKLGYAKSRIINLILFFGLVFLSAPVTEAINKNENLAVKQWLQKLVYESSNIEKTLFILLPLLVILMISYKLSLTFYTKREF</sequence>
<name>A0ABT9V0K1_9BACL</name>
<dbReference type="Pfam" id="PF13346">
    <property type="entry name" value="ABC2_membrane_5"/>
    <property type="match status" value="1"/>
</dbReference>
<evidence type="ECO:0000256" key="1">
    <source>
        <dbReference type="SAM" id="Phobius"/>
    </source>
</evidence>
<feature type="transmembrane region" description="Helical" evidence="1">
    <location>
        <begin position="193"/>
        <end position="214"/>
    </location>
</feature>
<keyword evidence="1" id="KW-0812">Transmembrane</keyword>
<evidence type="ECO:0000313" key="3">
    <source>
        <dbReference type="Proteomes" id="UP001231362"/>
    </source>
</evidence>
<feature type="transmembrane region" description="Helical" evidence="1">
    <location>
        <begin position="15"/>
        <end position="31"/>
    </location>
</feature>
<keyword evidence="3" id="KW-1185">Reference proteome</keyword>
<protein>
    <submittedName>
        <fullName evidence="2">ABC-type transport system involved in multi-copper enzyme maturation permease subunit</fullName>
    </submittedName>
</protein>
<feature type="transmembrane region" description="Helical" evidence="1">
    <location>
        <begin position="150"/>
        <end position="167"/>
    </location>
</feature>
<accession>A0ABT9V0K1</accession>
<reference evidence="2 3" key="1">
    <citation type="submission" date="2023-07" db="EMBL/GenBank/DDBJ databases">
        <title>Genomic Encyclopedia of Type Strains, Phase IV (KMG-IV): sequencing the most valuable type-strain genomes for metagenomic binning, comparative biology and taxonomic classification.</title>
        <authorList>
            <person name="Goeker M."/>
        </authorList>
    </citation>
    <scope>NUCLEOTIDE SEQUENCE [LARGE SCALE GENOMIC DNA]</scope>
    <source>
        <strain evidence="2 3">DSM 23948</strain>
    </source>
</reference>
<dbReference type="Proteomes" id="UP001231362">
    <property type="component" value="Unassembled WGS sequence"/>
</dbReference>
<evidence type="ECO:0000313" key="2">
    <source>
        <dbReference type="EMBL" id="MDQ0154481.1"/>
    </source>
</evidence>
<feature type="transmembrane region" description="Helical" evidence="1">
    <location>
        <begin position="114"/>
        <end position="138"/>
    </location>
</feature>
<dbReference type="PANTHER" id="PTHR41309:SF2">
    <property type="entry name" value="MEMBRANE PROTEIN"/>
    <property type="match status" value="1"/>
</dbReference>
<keyword evidence="1" id="KW-0472">Membrane</keyword>
<dbReference type="RefSeq" id="WP_307149091.1">
    <property type="nucleotide sequence ID" value="NZ_JAUSTU010000003.1"/>
</dbReference>
<proteinExistence type="predicted"/>
<organism evidence="2 3">
    <name type="scientific">Anoxybacillus andreesenii</name>
    <dbReference type="NCBI Taxonomy" id="1325932"/>
    <lineage>
        <taxon>Bacteria</taxon>
        <taxon>Bacillati</taxon>
        <taxon>Bacillota</taxon>
        <taxon>Bacilli</taxon>
        <taxon>Bacillales</taxon>
        <taxon>Anoxybacillaceae</taxon>
        <taxon>Anoxybacillus</taxon>
    </lineage>
</organism>
<dbReference type="PANTHER" id="PTHR41309">
    <property type="entry name" value="MEMBRANE PROTEIN-RELATED"/>
    <property type="match status" value="1"/>
</dbReference>
<keyword evidence="1" id="KW-1133">Transmembrane helix</keyword>